<feature type="domain" description="YetF C-terminal" evidence="8">
    <location>
        <begin position="82"/>
        <end position="213"/>
    </location>
</feature>
<dbReference type="PANTHER" id="PTHR34582">
    <property type="entry name" value="UPF0702 TRANSMEMBRANE PROTEIN YCAP"/>
    <property type="match status" value="1"/>
</dbReference>
<feature type="transmembrane region" description="Helical" evidence="7">
    <location>
        <begin position="59"/>
        <end position="81"/>
    </location>
</feature>
<feature type="domain" description="YetF-like N-terminal transmembrane" evidence="9">
    <location>
        <begin position="5"/>
        <end position="79"/>
    </location>
</feature>
<organism evidence="10 11">
    <name type="scientific">Niallia alba</name>
    <dbReference type="NCBI Taxonomy" id="2729105"/>
    <lineage>
        <taxon>Bacteria</taxon>
        <taxon>Bacillati</taxon>
        <taxon>Bacillota</taxon>
        <taxon>Bacilli</taxon>
        <taxon>Bacillales</taxon>
        <taxon>Bacillaceae</taxon>
        <taxon>Niallia</taxon>
    </lineage>
</organism>
<reference evidence="10 11" key="1">
    <citation type="submission" date="2020-04" db="EMBL/GenBank/DDBJ databases">
        <title>Bacillus sp. UniB3 isolated from commercial digestive syrup.</title>
        <authorList>
            <person name="Thorat V."/>
            <person name="Kirdat K."/>
            <person name="Tiwarekar B."/>
            <person name="Yadav A."/>
        </authorList>
    </citation>
    <scope>NUCLEOTIDE SEQUENCE [LARGE SCALE GENOMIC DNA]</scope>
    <source>
        <strain evidence="10 11">UniB3</strain>
    </source>
</reference>
<feature type="transmembrane region" description="Helical" evidence="7">
    <location>
        <begin position="33"/>
        <end position="53"/>
    </location>
</feature>
<keyword evidence="6 7" id="KW-0472">Membrane</keyword>
<dbReference type="EMBL" id="JABBPK010000001">
    <property type="protein sequence ID" value="NMO76810.1"/>
    <property type="molecule type" value="Genomic_DNA"/>
</dbReference>
<evidence type="ECO:0000259" key="8">
    <source>
        <dbReference type="Pfam" id="PF04239"/>
    </source>
</evidence>
<dbReference type="Proteomes" id="UP000588491">
    <property type="component" value="Unassembled WGS sequence"/>
</dbReference>
<evidence type="ECO:0000313" key="10">
    <source>
        <dbReference type="EMBL" id="NMO76810.1"/>
    </source>
</evidence>
<sequence length="225" mass="25721">MDELISTIIRSILIIISLFFITKLLGKKQLSKLSFFEYIVGITVGDIAGSISLDSTLKIVDGVASIVIWTCIPITISYLSLKYKRFRDFVEGTPTVFIKDGNVIEKHLKKEKYSIDELLEQLRIKAIFRVEDVEFATLEANGELSVLLKKAKQPLLVEDMIDLPPVEKELYTIIMDGKINKSTLEKCNLTEKWVYSALRKRGIHLSEVFLAQIDYQGELTFDFYD</sequence>
<protein>
    <submittedName>
        <fullName evidence="10">DUF421 domain-containing protein</fullName>
    </submittedName>
</protein>
<keyword evidence="5 7" id="KW-1133">Transmembrane helix</keyword>
<proteinExistence type="inferred from homology"/>
<evidence type="ECO:0000256" key="6">
    <source>
        <dbReference type="ARBA" id="ARBA00023136"/>
    </source>
</evidence>
<keyword evidence="3" id="KW-1003">Cell membrane</keyword>
<dbReference type="InterPro" id="IPR007353">
    <property type="entry name" value="DUF421"/>
</dbReference>
<dbReference type="Pfam" id="PF20730">
    <property type="entry name" value="YetF_N"/>
    <property type="match status" value="1"/>
</dbReference>
<evidence type="ECO:0000313" key="11">
    <source>
        <dbReference type="Proteomes" id="UP000588491"/>
    </source>
</evidence>
<comment type="caution">
    <text evidence="10">The sequence shown here is derived from an EMBL/GenBank/DDBJ whole genome shotgun (WGS) entry which is preliminary data.</text>
</comment>
<evidence type="ECO:0000256" key="3">
    <source>
        <dbReference type="ARBA" id="ARBA00022475"/>
    </source>
</evidence>
<keyword evidence="4 7" id="KW-0812">Transmembrane</keyword>
<evidence type="ECO:0000256" key="1">
    <source>
        <dbReference type="ARBA" id="ARBA00004651"/>
    </source>
</evidence>
<evidence type="ECO:0000256" key="2">
    <source>
        <dbReference type="ARBA" id="ARBA00006448"/>
    </source>
</evidence>
<evidence type="ECO:0000256" key="7">
    <source>
        <dbReference type="SAM" id="Phobius"/>
    </source>
</evidence>
<gene>
    <name evidence="10" type="ORF">HHU08_07375</name>
</gene>
<dbReference type="Gene3D" id="3.30.240.20">
    <property type="entry name" value="bsu07140 like domains"/>
    <property type="match status" value="2"/>
</dbReference>
<dbReference type="AlphaFoldDB" id="A0A7Y0K6T3"/>
<dbReference type="RefSeq" id="WP_016204343.1">
    <property type="nucleotide sequence ID" value="NZ_JABBPK010000001.1"/>
</dbReference>
<evidence type="ECO:0000256" key="5">
    <source>
        <dbReference type="ARBA" id="ARBA00022989"/>
    </source>
</evidence>
<evidence type="ECO:0000259" key="9">
    <source>
        <dbReference type="Pfam" id="PF20730"/>
    </source>
</evidence>
<dbReference type="InterPro" id="IPR023090">
    <property type="entry name" value="UPF0702_alpha/beta_dom_sf"/>
</dbReference>
<name>A0A7Y0K6T3_9BACI</name>
<dbReference type="InterPro" id="IPR048454">
    <property type="entry name" value="YetF_N"/>
</dbReference>
<dbReference type="Pfam" id="PF04239">
    <property type="entry name" value="DUF421"/>
    <property type="match status" value="1"/>
</dbReference>
<comment type="subcellular location">
    <subcellularLocation>
        <location evidence="1">Cell membrane</location>
        <topology evidence="1">Multi-pass membrane protein</topology>
    </subcellularLocation>
</comment>
<keyword evidence="11" id="KW-1185">Reference proteome</keyword>
<dbReference type="GO" id="GO:0005886">
    <property type="term" value="C:plasma membrane"/>
    <property type="evidence" value="ECO:0007669"/>
    <property type="project" value="UniProtKB-SubCell"/>
</dbReference>
<evidence type="ECO:0000256" key="4">
    <source>
        <dbReference type="ARBA" id="ARBA00022692"/>
    </source>
</evidence>
<dbReference type="PANTHER" id="PTHR34582:SF7">
    <property type="entry name" value="UPF0702 TRANSMEMBRANE PROTEIN YDFS"/>
    <property type="match status" value="1"/>
</dbReference>
<comment type="similarity">
    <text evidence="2">Belongs to the UPF0702 family.</text>
</comment>
<feature type="transmembrane region" description="Helical" evidence="7">
    <location>
        <begin position="6"/>
        <end position="26"/>
    </location>
</feature>
<accession>A0A7Y0K6T3</accession>